<evidence type="ECO:0000256" key="7">
    <source>
        <dbReference type="SAM" id="MobiDB-lite"/>
    </source>
</evidence>
<evidence type="ECO:0000313" key="10">
    <source>
        <dbReference type="Proteomes" id="UP000652847"/>
    </source>
</evidence>
<keyword evidence="4" id="KW-1133">Transmembrane helix</keyword>
<dbReference type="EMBL" id="JACOOT010000040">
    <property type="protein sequence ID" value="MBC5652856.1"/>
    <property type="molecule type" value="Genomic_DNA"/>
</dbReference>
<comment type="caution">
    <text evidence="9">The sequence shown here is derived from an EMBL/GenBank/DDBJ whole genome shotgun (WGS) entry which is preliminary data.</text>
</comment>
<evidence type="ECO:0000256" key="2">
    <source>
        <dbReference type="ARBA" id="ARBA00006971"/>
    </source>
</evidence>
<dbReference type="SMART" id="SM00244">
    <property type="entry name" value="PHB"/>
    <property type="match status" value="1"/>
</dbReference>
<evidence type="ECO:0000256" key="3">
    <source>
        <dbReference type="ARBA" id="ARBA00022692"/>
    </source>
</evidence>
<dbReference type="PANTHER" id="PTHR43327:SF2">
    <property type="entry name" value="MODULATOR OF FTSH PROTEASE HFLK"/>
    <property type="match status" value="1"/>
</dbReference>
<evidence type="ECO:0000259" key="8">
    <source>
        <dbReference type="SMART" id="SM00244"/>
    </source>
</evidence>
<dbReference type="SUPFAM" id="SSF117892">
    <property type="entry name" value="Band 7/SPFH domain"/>
    <property type="match status" value="1"/>
</dbReference>
<gene>
    <name evidence="9" type="primary">hflK</name>
    <name evidence="9" type="ORF">H8S54_17610</name>
</gene>
<evidence type="ECO:0000256" key="1">
    <source>
        <dbReference type="ARBA" id="ARBA00004370"/>
    </source>
</evidence>
<sequence length="344" mass="38632">MSEMNQEFENESVNPSEEPSKVPENPKNKTGKRVKYLVAGALGLVILSGLVKDSVYQIQEQEQAVLTTFGVPKAVPETGLHFKLPLVQKIQKVNTTIQGFPIGYSVVNNEVVESESIMITSDYNFIDVDFFVEYRITEPVKYLYASGEPEEILNNIAQSCIRTVIASYNVDEVLTTGKGEIQSKIKAMILEQMEEQDIGIQLVNITIQDSEPPTQEVMKAFKAVETAKQGKETALNNANKYRNEKLPEAQAQADQIVQDAQAQKQVRINEAEAEVARFNAMYEEYVKNPQTTKIRMFYETMEEVLPEMKIIIDNGDGVQKILPVDSFAAENTLDTDTQNTDTEK</sequence>
<keyword evidence="10" id="KW-1185">Reference proteome</keyword>
<keyword evidence="5" id="KW-0472">Membrane</keyword>
<keyword evidence="3" id="KW-0812">Transmembrane</keyword>
<dbReference type="RefSeq" id="WP_186901933.1">
    <property type="nucleotide sequence ID" value="NZ_JACOOT010000040.1"/>
</dbReference>
<dbReference type="Gene3D" id="3.30.479.30">
    <property type="entry name" value="Band 7 domain"/>
    <property type="match status" value="1"/>
</dbReference>
<comment type="subunit">
    <text evidence="6">HflC and HflK may interact to form a multimeric complex.</text>
</comment>
<dbReference type="GO" id="GO:0016020">
    <property type="term" value="C:membrane"/>
    <property type="evidence" value="ECO:0007669"/>
    <property type="project" value="UniProtKB-SubCell"/>
</dbReference>
<name>A0A8I0AFM7_9FIRM</name>
<dbReference type="NCBIfam" id="TIGR01933">
    <property type="entry name" value="hflK"/>
    <property type="match status" value="1"/>
</dbReference>
<keyword evidence="9" id="KW-0378">Hydrolase</keyword>
<feature type="region of interest" description="Disordered" evidence="7">
    <location>
        <begin position="1"/>
        <end position="28"/>
    </location>
</feature>
<organism evidence="9 10">
    <name type="scientific">Blautia segnis</name>
    <dbReference type="NCBI Taxonomy" id="2763030"/>
    <lineage>
        <taxon>Bacteria</taxon>
        <taxon>Bacillati</taxon>
        <taxon>Bacillota</taxon>
        <taxon>Clostridia</taxon>
        <taxon>Lachnospirales</taxon>
        <taxon>Lachnospiraceae</taxon>
        <taxon>Blautia</taxon>
    </lineage>
</organism>
<comment type="function">
    <text evidence="6">HflC and HflK could encode or regulate a protease.</text>
</comment>
<dbReference type="InterPro" id="IPR001107">
    <property type="entry name" value="Band_7"/>
</dbReference>
<dbReference type="AlphaFoldDB" id="A0A8I0AFM7"/>
<comment type="subcellular location">
    <subcellularLocation>
        <location evidence="1 6">Membrane</location>
    </subcellularLocation>
</comment>
<dbReference type="PANTHER" id="PTHR43327">
    <property type="entry name" value="STOMATIN-LIKE PROTEIN 2, MITOCHONDRIAL"/>
    <property type="match status" value="1"/>
</dbReference>
<accession>A0A8I0AFM7</accession>
<evidence type="ECO:0000256" key="5">
    <source>
        <dbReference type="ARBA" id="ARBA00023136"/>
    </source>
</evidence>
<dbReference type="InterPro" id="IPR050710">
    <property type="entry name" value="Band7/mec-2_domain"/>
</dbReference>
<proteinExistence type="inferred from homology"/>
<dbReference type="Pfam" id="PF01145">
    <property type="entry name" value="Band_7"/>
    <property type="match status" value="1"/>
</dbReference>
<dbReference type="InterPro" id="IPR036013">
    <property type="entry name" value="Band_7/SPFH_dom_sf"/>
</dbReference>
<evidence type="ECO:0000256" key="6">
    <source>
        <dbReference type="RuleBase" id="RU364113"/>
    </source>
</evidence>
<reference evidence="9 10" key="1">
    <citation type="submission" date="2020-08" db="EMBL/GenBank/DDBJ databases">
        <title>Genome public.</title>
        <authorList>
            <person name="Liu C."/>
            <person name="Sun Q."/>
        </authorList>
    </citation>
    <scope>NUCLEOTIDE SEQUENCE [LARGE SCALE GENOMIC DNA]</scope>
    <source>
        <strain evidence="9 10">BX17</strain>
    </source>
</reference>
<dbReference type="Proteomes" id="UP000652847">
    <property type="component" value="Unassembled WGS sequence"/>
</dbReference>
<dbReference type="GO" id="GO:0006508">
    <property type="term" value="P:proteolysis"/>
    <property type="evidence" value="ECO:0007669"/>
    <property type="project" value="UniProtKB-KW"/>
</dbReference>
<feature type="compositionally biased region" description="Acidic residues" evidence="7">
    <location>
        <begin position="1"/>
        <end position="10"/>
    </location>
</feature>
<dbReference type="GO" id="GO:0008233">
    <property type="term" value="F:peptidase activity"/>
    <property type="evidence" value="ECO:0007669"/>
    <property type="project" value="UniProtKB-KW"/>
</dbReference>
<dbReference type="CDD" id="cd03404">
    <property type="entry name" value="SPFH_HflK"/>
    <property type="match status" value="1"/>
</dbReference>
<comment type="similarity">
    <text evidence="2 6">Belongs to the band 7/mec-2 family. HflK subfamily.</text>
</comment>
<evidence type="ECO:0000313" key="9">
    <source>
        <dbReference type="EMBL" id="MBC5652856.1"/>
    </source>
</evidence>
<keyword evidence="9" id="KW-0645">Protease</keyword>
<feature type="compositionally biased region" description="Basic and acidic residues" evidence="7">
    <location>
        <begin position="18"/>
        <end position="27"/>
    </location>
</feature>
<dbReference type="InterPro" id="IPR010201">
    <property type="entry name" value="HflK"/>
</dbReference>
<evidence type="ECO:0000256" key="4">
    <source>
        <dbReference type="ARBA" id="ARBA00022989"/>
    </source>
</evidence>
<protein>
    <recommendedName>
        <fullName evidence="6">Protein HflK</fullName>
    </recommendedName>
</protein>
<feature type="domain" description="Band 7" evidence="8">
    <location>
        <begin position="53"/>
        <end position="225"/>
    </location>
</feature>